<name>A0AAN9A672_HALRR</name>
<evidence type="ECO:0000313" key="2">
    <source>
        <dbReference type="Proteomes" id="UP001381693"/>
    </source>
</evidence>
<organism evidence="1 2">
    <name type="scientific">Halocaridina rubra</name>
    <name type="common">Hawaiian red shrimp</name>
    <dbReference type="NCBI Taxonomy" id="373956"/>
    <lineage>
        <taxon>Eukaryota</taxon>
        <taxon>Metazoa</taxon>
        <taxon>Ecdysozoa</taxon>
        <taxon>Arthropoda</taxon>
        <taxon>Crustacea</taxon>
        <taxon>Multicrustacea</taxon>
        <taxon>Malacostraca</taxon>
        <taxon>Eumalacostraca</taxon>
        <taxon>Eucarida</taxon>
        <taxon>Decapoda</taxon>
        <taxon>Pleocyemata</taxon>
        <taxon>Caridea</taxon>
        <taxon>Atyoidea</taxon>
        <taxon>Atyidae</taxon>
        <taxon>Halocaridina</taxon>
    </lineage>
</organism>
<keyword evidence="2" id="KW-1185">Reference proteome</keyword>
<reference evidence="1 2" key="1">
    <citation type="submission" date="2023-11" db="EMBL/GenBank/DDBJ databases">
        <title>Halocaridina rubra genome assembly.</title>
        <authorList>
            <person name="Smith C."/>
        </authorList>
    </citation>
    <scope>NUCLEOTIDE SEQUENCE [LARGE SCALE GENOMIC DNA]</scope>
    <source>
        <strain evidence="1">EP-1</strain>
        <tissue evidence="1">Whole</tissue>
    </source>
</reference>
<comment type="caution">
    <text evidence="1">The sequence shown here is derived from an EMBL/GenBank/DDBJ whole genome shotgun (WGS) entry which is preliminary data.</text>
</comment>
<gene>
    <name evidence="1" type="ORF">SK128_025431</name>
</gene>
<proteinExistence type="predicted"/>
<sequence length="71" mass="8065">MKCFSPAAEQLLNENIDHIFCSSLFSEDVTSVWDFEHSVEQYQAEGGTALSSLTSQIEKARKFLERYSVSK</sequence>
<accession>A0AAN9A672</accession>
<evidence type="ECO:0000313" key="1">
    <source>
        <dbReference type="EMBL" id="KAK7073825.1"/>
    </source>
</evidence>
<dbReference type="Gene3D" id="1.20.200.10">
    <property type="entry name" value="Fumarase/aspartase (Central domain)"/>
    <property type="match status" value="1"/>
</dbReference>
<dbReference type="EMBL" id="JAXCGZ010012049">
    <property type="protein sequence ID" value="KAK7073825.1"/>
    <property type="molecule type" value="Genomic_DNA"/>
</dbReference>
<dbReference type="Gene3D" id="1.10.40.30">
    <property type="entry name" value="Fumarase/aspartase (C-terminal domain)"/>
    <property type="match status" value="1"/>
</dbReference>
<dbReference type="AlphaFoldDB" id="A0AAN9A672"/>
<feature type="non-terminal residue" evidence="1">
    <location>
        <position position="71"/>
    </location>
</feature>
<dbReference type="Proteomes" id="UP001381693">
    <property type="component" value="Unassembled WGS sequence"/>
</dbReference>
<protein>
    <submittedName>
        <fullName evidence="1">Uncharacterized protein</fullName>
    </submittedName>
</protein>